<dbReference type="GO" id="GO:0016702">
    <property type="term" value="F:oxidoreductase activity, acting on single donors with incorporation of molecular oxygen, incorporation of two atoms of oxygen"/>
    <property type="evidence" value="ECO:0007669"/>
    <property type="project" value="InterPro"/>
</dbReference>
<feature type="region of interest" description="Disordered" evidence="1">
    <location>
        <begin position="334"/>
        <end position="394"/>
    </location>
</feature>
<dbReference type="SUPFAM" id="SSF49482">
    <property type="entry name" value="Aromatic compound dioxygenase"/>
    <property type="match status" value="1"/>
</dbReference>
<accession>A0AA40C8U7</accession>
<evidence type="ECO:0000313" key="5">
    <source>
        <dbReference type="Proteomes" id="UP001174934"/>
    </source>
</evidence>
<dbReference type="InterPro" id="IPR000627">
    <property type="entry name" value="Intradiol_dOase_C"/>
</dbReference>
<dbReference type="EMBL" id="JAULSR010000002">
    <property type="protein sequence ID" value="KAK0628864.1"/>
    <property type="molecule type" value="Genomic_DNA"/>
</dbReference>
<comment type="caution">
    <text evidence="4">The sequence shown here is derived from an EMBL/GenBank/DDBJ whole genome shotgun (WGS) entry which is preliminary data.</text>
</comment>
<name>A0AA40C8U7_9PEZI</name>
<dbReference type="AlphaFoldDB" id="A0AA40C8U7"/>
<organism evidence="4 5">
    <name type="scientific">Bombardia bombarda</name>
    <dbReference type="NCBI Taxonomy" id="252184"/>
    <lineage>
        <taxon>Eukaryota</taxon>
        <taxon>Fungi</taxon>
        <taxon>Dikarya</taxon>
        <taxon>Ascomycota</taxon>
        <taxon>Pezizomycotina</taxon>
        <taxon>Sordariomycetes</taxon>
        <taxon>Sordariomycetidae</taxon>
        <taxon>Sordariales</taxon>
        <taxon>Lasiosphaeriaceae</taxon>
        <taxon>Bombardia</taxon>
    </lineage>
</organism>
<keyword evidence="4" id="KW-0560">Oxidoreductase</keyword>
<evidence type="ECO:0000259" key="3">
    <source>
        <dbReference type="Pfam" id="PF00775"/>
    </source>
</evidence>
<protein>
    <submittedName>
        <fullName evidence="4">Extracellular dioxygenase-like protein</fullName>
    </submittedName>
</protein>
<evidence type="ECO:0000313" key="4">
    <source>
        <dbReference type="EMBL" id="KAK0628864.1"/>
    </source>
</evidence>
<feature type="domain" description="Intradiol ring-cleavage dioxygenases" evidence="3">
    <location>
        <begin position="116"/>
        <end position="227"/>
    </location>
</feature>
<dbReference type="Pfam" id="PF00775">
    <property type="entry name" value="Dioxygenase_C"/>
    <property type="match status" value="1"/>
</dbReference>
<gene>
    <name evidence="4" type="ORF">B0T17DRAFT_588858</name>
</gene>
<proteinExistence type="predicted"/>
<feature type="compositionally biased region" description="Low complexity" evidence="1">
    <location>
        <begin position="364"/>
        <end position="387"/>
    </location>
</feature>
<evidence type="ECO:0000256" key="2">
    <source>
        <dbReference type="SAM" id="SignalP"/>
    </source>
</evidence>
<dbReference type="PANTHER" id="PTHR34315">
    <property type="match status" value="1"/>
</dbReference>
<reference evidence="4" key="1">
    <citation type="submission" date="2023-06" db="EMBL/GenBank/DDBJ databases">
        <title>Genome-scale phylogeny and comparative genomics of the fungal order Sordariales.</title>
        <authorList>
            <consortium name="Lawrence Berkeley National Laboratory"/>
            <person name="Hensen N."/>
            <person name="Bonometti L."/>
            <person name="Westerberg I."/>
            <person name="Brannstrom I.O."/>
            <person name="Guillou S."/>
            <person name="Cros-Aarteil S."/>
            <person name="Calhoun S."/>
            <person name="Haridas S."/>
            <person name="Kuo A."/>
            <person name="Mondo S."/>
            <person name="Pangilinan J."/>
            <person name="Riley R."/>
            <person name="LaButti K."/>
            <person name="Andreopoulos B."/>
            <person name="Lipzen A."/>
            <person name="Chen C."/>
            <person name="Yanf M."/>
            <person name="Daum C."/>
            <person name="Ng V."/>
            <person name="Clum A."/>
            <person name="Steindorff A."/>
            <person name="Ohm R."/>
            <person name="Martin F."/>
            <person name="Silar P."/>
            <person name="Natvig D."/>
            <person name="Lalanne C."/>
            <person name="Gautier V."/>
            <person name="Ament-velasquez S.L."/>
            <person name="Kruys A."/>
            <person name="Hutchinson M.I."/>
            <person name="Powell A.J."/>
            <person name="Barry K."/>
            <person name="Miller A.N."/>
            <person name="Grigoriev I.V."/>
            <person name="Debuchy R."/>
            <person name="Gladieux P."/>
            <person name="Thoren M.H."/>
            <person name="Johannesson H."/>
        </authorList>
    </citation>
    <scope>NUCLEOTIDE SEQUENCE</scope>
    <source>
        <strain evidence="4">SMH3391-2</strain>
    </source>
</reference>
<dbReference type="Gene3D" id="2.60.130.10">
    <property type="entry name" value="Aromatic compound dioxygenase"/>
    <property type="match status" value="1"/>
</dbReference>
<dbReference type="Proteomes" id="UP001174934">
    <property type="component" value="Unassembled WGS sequence"/>
</dbReference>
<evidence type="ECO:0000256" key="1">
    <source>
        <dbReference type="SAM" id="MobiDB-lite"/>
    </source>
</evidence>
<keyword evidence="2" id="KW-0732">Signal</keyword>
<dbReference type="CDD" id="cd03457">
    <property type="entry name" value="intradiol_dioxygenase_like"/>
    <property type="match status" value="1"/>
</dbReference>
<keyword evidence="5" id="KW-1185">Reference proteome</keyword>
<feature type="compositionally biased region" description="Gly residues" evidence="1">
    <location>
        <begin position="353"/>
        <end position="363"/>
    </location>
</feature>
<keyword evidence="4" id="KW-0223">Dioxygenase</keyword>
<dbReference type="GO" id="GO:0008199">
    <property type="term" value="F:ferric iron binding"/>
    <property type="evidence" value="ECO:0007669"/>
    <property type="project" value="InterPro"/>
</dbReference>
<dbReference type="PANTHER" id="PTHR34315:SF1">
    <property type="entry name" value="INTRADIOL RING-CLEAVAGE DIOXYGENASES DOMAIN-CONTAINING PROTEIN-RELATED"/>
    <property type="match status" value="1"/>
</dbReference>
<dbReference type="InterPro" id="IPR015889">
    <property type="entry name" value="Intradiol_dOase_core"/>
</dbReference>
<feature type="chain" id="PRO_5041363732" evidence="2">
    <location>
        <begin position="19"/>
        <end position="394"/>
    </location>
</feature>
<feature type="signal peptide" evidence="2">
    <location>
        <begin position="1"/>
        <end position="18"/>
    </location>
</feature>
<sequence length="394" mass="40858">MHLTSVLASALAATLVSAHPGHDVAVEAKERREAMSMMTRSDLSHCAEKIKARGLEAASIARREALANKHSKRGLINARDGLNKSHASTEEYTLDTPESTIFASNSSCILSPEVTEGPYYVAGEYIRKNVIETQPGVELVLDIQVLDIETCEPISDAFVEIWHCNSTGVYGGVNAGGNGNTADLTNINATFLRGVQQSDAEGVAIFETLVPGHYTGRTPHVHVMVHTNGTAAANGTLLDLSASHVGQFFFDQDLITEVEKTDAYKTNTQTLTLNANDGILGQSAEGASDPFIQYVYLGDDITDGLLGWIAFGVNTTLGRTVRQAVTLYETGGVANPNSGGGGGGPGGPPSGFPSGGFPGGPTGTGVPPSASSSAAPVSTSSAAPAAACRAAKKN</sequence>